<sequence>MNGGAPRVVWLIWPVDPLSVTARSAAQRLNQRGIPAHLVWNPLNGEIVQTLPATRAACGLTAADRGERINREGRVCLQIRVLGSVREPFTDGPMAGLDAILTWLDSWRVPRRWPAGPPLPHPHSLGCDRSRRLWARGGHFGHSQVPGTDQADPGAIDIRRITGPQTPVVEVPRPREEVREPMLLPTPV</sequence>
<evidence type="ECO:0000313" key="1">
    <source>
        <dbReference type="EMBL" id="RJL32649.1"/>
    </source>
</evidence>
<accession>A0A3A4B3P7</accession>
<reference evidence="1 2" key="1">
    <citation type="submission" date="2018-09" db="EMBL/GenBank/DDBJ databases">
        <title>YIM 75507 draft genome.</title>
        <authorList>
            <person name="Tang S."/>
            <person name="Feng Y."/>
        </authorList>
    </citation>
    <scope>NUCLEOTIDE SEQUENCE [LARGE SCALE GENOMIC DNA]</scope>
    <source>
        <strain evidence="1 2">YIM 75507</strain>
    </source>
</reference>
<dbReference type="Proteomes" id="UP000265768">
    <property type="component" value="Unassembled WGS sequence"/>
</dbReference>
<gene>
    <name evidence="1" type="ORF">D5H75_14190</name>
</gene>
<dbReference type="AlphaFoldDB" id="A0A3A4B3P7"/>
<proteinExistence type="predicted"/>
<dbReference type="OrthoDB" id="581371at2"/>
<dbReference type="EMBL" id="QZEY01000004">
    <property type="protein sequence ID" value="RJL32649.1"/>
    <property type="molecule type" value="Genomic_DNA"/>
</dbReference>
<comment type="caution">
    <text evidence="1">The sequence shown here is derived from an EMBL/GenBank/DDBJ whole genome shotgun (WGS) entry which is preliminary data.</text>
</comment>
<protein>
    <submittedName>
        <fullName evidence="1">Uncharacterized protein</fullName>
    </submittedName>
</protein>
<organism evidence="1 2">
    <name type="scientific">Bailinhaonella thermotolerans</name>
    <dbReference type="NCBI Taxonomy" id="1070861"/>
    <lineage>
        <taxon>Bacteria</taxon>
        <taxon>Bacillati</taxon>
        <taxon>Actinomycetota</taxon>
        <taxon>Actinomycetes</taxon>
        <taxon>Streptosporangiales</taxon>
        <taxon>Streptosporangiaceae</taxon>
        <taxon>Bailinhaonella</taxon>
    </lineage>
</organism>
<keyword evidence="2" id="KW-1185">Reference proteome</keyword>
<name>A0A3A4B3P7_9ACTN</name>
<evidence type="ECO:0000313" key="2">
    <source>
        <dbReference type="Proteomes" id="UP000265768"/>
    </source>
</evidence>